<feature type="coiled-coil region" evidence="7">
    <location>
        <begin position="85"/>
        <end position="143"/>
    </location>
</feature>
<name>A4RVQ6_OSTLU</name>
<sequence>MGRQAQVEERRRLAVEHAEREKKINATISALRAEDSARIDERDAALKAAREAHSRALFEQMSSREHDRLASLEERRYERAQLNARWEQENTIDAANQREEALRQRQVHADLLRSNAERQLESLAALEEERACDARLVENAMEEERIHAKEHAELVARRREEEILFRKYLEELTSEKRANKEIDDVAVEEARLEHERKLRAREELEAHQREQLMKDVIDGRRQQIAEAEAKKRAEKEEELAWRRANEEDMELARRQLDEKLRMATEASLRHRAELEAQISERKSRLGDGDVSSAFVDVDVERNERFARRFAEEKQTSKVYSF</sequence>
<dbReference type="HOGENOM" id="CLU_867117_0_0_1"/>
<dbReference type="RefSeq" id="XP_001417454.1">
    <property type="nucleotide sequence ID" value="XM_001417417.1"/>
</dbReference>
<comment type="similarity">
    <text evidence="5">Belongs to the CFAP53 family.</text>
</comment>
<evidence type="ECO:0000259" key="8">
    <source>
        <dbReference type="Pfam" id="PF13868"/>
    </source>
</evidence>
<organism evidence="9 10">
    <name type="scientific">Ostreococcus lucimarinus (strain CCE9901)</name>
    <dbReference type="NCBI Taxonomy" id="436017"/>
    <lineage>
        <taxon>Eukaryota</taxon>
        <taxon>Viridiplantae</taxon>
        <taxon>Chlorophyta</taxon>
        <taxon>Mamiellophyceae</taxon>
        <taxon>Mamiellales</taxon>
        <taxon>Bathycoccaceae</taxon>
        <taxon>Ostreococcus</taxon>
    </lineage>
</organism>
<evidence type="ECO:0000313" key="10">
    <source>
        <dbReference type="Proteomes" id="UP000001568"/>
    </source>
</evidence>
<dbReference type="GeneID" id="5001202"/>
<proteinExistence type="inferred from homology"/>
<dbReference type="PANTHER" id="PTHR31183:SF1">
    <property type="entry name" value="CILIA- AND FLAGELLA-ASSOCIATED PROTEIN 53"/>
    <property type="match status" value="1"/>
</dbReference>
<evidence type="ECO:0000256" key="2">
    <source>
        <dbReference type="ARBA" id="ARBA00023054"/>
    </source>
</evidence>
<dbReference type="OMA" id="WEQENTI"/>
<keyword evidence="2 7" id="KW-0175">Coiled coil</keyword>
<evidence type="ECO:0000256" key="4">
    <source>
        <dbReference type="ARBA" id="ARBA00023273"/>
    </source>
</evidence>
<dbReference type="AlphaFoldDB" id="A4RVQ6"/>
<keyword evidence="10" id="KW-1185">Reference proteome</keyword>
<keyword evidence="4" id="KW-0966">Cell projection</keyword>
<dbReference type="Proteomes" id="UP000001568">
    <property type="component" value="Chromosome 4"/>
</dbReference>
<dbReference type="STRING" id="436017.A4RVQ6"/>
<dbReference type="Pfam" id="PF13868">
    <property type="entry name" value="TPH"/>
    <property type="match status" value="1"/>
</dbReference>
<dbReference type="EMBL" id="CP000584">
    <property type="protein sequence ID" value="ABO95747.1"/>
    <property type="molecule type" value="Genomic_DNA"/>
</dbReference>
<feature type="coiled-coil region" evidence="7">
    <location>
        <begin position="175"/>
        <end position="237"/>
    </location>
</feature>
<evidence type="ECO:0000256" key="3">
    <source>
        <dbReference type="ARBA" id="ARBA00023069"/>
    </source>
</evidence>
<evidence type="ECO:0000256" key="7">
    <source>
        <dbReference type="SAM" id="Coils"/>
    </source>
</evidence>
<evidence type="ECO:0000256" key="6">
    <source>
        <dbReference type="ARBA" id="ARBA00033773"/>
    </source>
</evidence>
<dbReference type="PANTHER" id="PTHR31183">
    <property type="entry name" value="TRICHOPLEIN KERATIN FILAMENT-BINDING PROTEIN FAMILY MEMBER"/>
    <property type="match status" value="1"/>
</dbReference>
<dbReference type="OrthoDB" id="10593649at2759"/>
<dbReference type="InterPro" id="IPR043597">
    <property type="entry name" value="TPH_dom"/>
</dbReference>
<reference evidence="9 10" key="1">
    <citation type="journal article" date="2007" name="Proc. Natl. Acad. Sci. U.S.A.">
        <title>The tiny eukaryote Ostreococcus provides genomic insights into the paradox of plankton speciation.</title>
        <authorList>
            <person name="Palenik B."/>
            <person name="Grimwood J."/>
            <person name="Aerts A."/>
            <person name="Rouze P."/>
            <person name="Salamov A."/>
            <person name="Putnam N."/>
            <person name="Dupont C."/>
            <person name="Jorgensen R."/>
            <person name="Derelle E."/>
            <person name="Rombauts S."/>
            <person name="Zhou K."/>
            <person name="Otillar R."/>
            <person name="Merchant S.S."/>
            <person name="Podell S."/>
            <person name="Gaasterland T."/>
            <person name="Napoli C."/>
            <person name="Gendler K."/>
            <person name="Manuell A."/>
            <person name="Tai V."/>
            <person name="Vallon O."/>
            <person name="Piganeau G."/>
            <person name="Jancek S."/>
            <person name="Heijde M."/>
            <person name="Jabbari K."/>
            <person name="Bowler C."/>
            <person name="Lohr M."/>
            <person name="Robbens S."/>
            <person name="Werner G."/>
            <person name="Dubchak I."/>
            <person name="Pazour G.J."/>
            <person name="Ren Q."/>
            <person name="Paulsen I."/>
            <person name="Delwiche C."/>
            <person name="Schmutz J."/>
            <person name="Rokhsar D."/>
            <person name="Van de Peer Y."/>
            <person name="Moreau H."/>
            <person name="Grigoriev I.V."/>
        </authorList>
    </citation>
    <scope>NUCLEOTIDE SEQUENCE [LARGE SCALE GENOMIC DNA]</scope>
    <source>
        <strain evidence="9 10">CCE9901</strain>
    </source>
</reference>
<dbReference type="KEGG" id="olu:OSTLU_94219"/>
<accession>A4RVQ6</accession>
<dbReference type="GO" id="GO:0005929">
    <property type="term" value="C:cilium"/>
    <property type="evidence" value="ECO:0007669"/>
    <property type="project" value="UniProtKB-SubCell"/>
</dbReference>
<dbReference type="InterPro" id="IPR043596">
    <property type="entry name" value="CFAP53/TCHP"/>
</dbReference>
<feature type="domain" description="Trichohyalin-plectin-homology" evidence="8">
    <location>
        <begin position="3"/>
        <end position="283"/>
    </location>
</feature>
<protein>
    <recommendedName>
        <fullName evidence="6">Cilia- and flagella-associated protein 53</fullName>
    </recommendedName>
</protein>
<dbReference type="Gramene" id="ABO95747">
    <property type="protein sequence ID" value="ABO95747"/>
    <property type="gene ID" value="OSTLU_94219"/>
</dbReference>
<gene>
    <name evidence="9" type="ORF">OSTLU_94219</name>
</gene>
<comment type="subcellular location">
    <subcellularLocation>
        <location evidence="1">Cell projection</location>
        <location evidence="1">Cilium</location>
    </subcellularLocation>
</comment>
<evidence type="ECO:0000313" key="9">
    <source>
        <dbReference type="EMBL" id="ABO95747.1"/>
    </source>
</evidence>
<evidence type="ECO:0000256" key="1">
    <source>
        <dbReference type="ARBA" id="ARBA00004138"/>
    </source>
</evidence>
<keyword evidence="3" id="KW-0969">Cilium</keyword>
<evidence type="ECO:0000256" key="5">
    <source>
        <dbReference type="ARBA" id="ARBA00033747"/>
    </source>
</evidence>